<dbReference type="Pfam" id="PF19614">
    <property type="entry name" value="DUF6119"/>
    <property type="match status" value="1"/>
</dbReference>
<evidence type="ECO:0000313" key="1">
    <source>
        <dbReference type="EMBL" id="SDM26393.1"/>
    </source>
</evidence>
<dbReference type="AlphaFoldDB" id="A0A1G9RT83"/>
<sequence>MVLFCLRWPLSDRILVHSTPPVPRPNSGTFREKEHLMTHTTAKRTLYRVKGVAPTIEALYDALDMTQLISISADVEILSDELGVPAIMIDGVFVKAEASWYPDLRRTSNRWVSRPSIQPASLLMFALDDEVYAIGYGLGHHLIANRLKDKRFGLRFAIRQVNPAEVNDLVRQTPGSGKTDITLVPGGASVRTFGIEEHAQIVRTIGGRLGGVKLTVSSRSRARVSSAHGGVGLRLHLGVDGPDLLTDVREISRVCREERPHPDLEFVEYITEITDADLIARLEEALDDLLGGPDQGRVAGAVPKGRWDQYLAARAFRMRINSRQGKVGDTFDLAYLLERARVQRAGTRVEALREGKVVLYEDSRARSDDVICYSSALRWVEADVALGDQRFFLLDEDWYEIGPAYLATVRSQVERLIVSSATDDLPAWDLAHDEHRFCEDIENSGRGYLCMDKKLVKTRLHRGNGVEICDVLYPDGTLMMAKRAYRAGALSHLLKQVLVAVQALQHDPDAIVGFREKVAQAPGGWELPEGFQPKKVVLAILLKDGAELTANTLFPFAQVALLHTATVLRAWGVAIEVVGVRGRPCACVVK</sequence>
<dbReference type="InterPro" id="IPR026487">
    <property type="entry name" value="CHP04141"/>
</dbReference>
<dbReference type="EMBL" id="FNDJ01000039">
    <property type="protein sequence ID" value="SDM26393.1"/>
    <property type="molecule type" value="Genomic_DNA"/>
</dbReference>
<accession>A0A1G9RT83</accession>
<dbReference type="Proteomes" id="UP000199202">
    <property type="component" value="Unassembled WGS sequence"/>
</dbReference>
<reference evidence="1 2" key="1">
    <citation type="submission" date="2016-10" db="EMBL/GenBank/DDBJ databases">
        <authorList>
            <person name="de Groot N.N."/>
        </authorList>
    </citation>
    <scope>NUCLEOTIDE SEQUENCE [LARGE SCALE GENOMIC DNA]</scope>
    <source>
        <strain evidence="1 2">CGMCC 4.6533</strain>
    </source>
</reference>
<gene>
    <name evidence="1" type="ORF">SAMN05421869_13947</name>
</gene>
<evidence type="ECO:0000313" key="2">
    <source>
        <dbReference type="Proteomes" id="UP000199202"/>
    </source>
</evidence>
<proteinExistence type="predicted"/>
<keyword evidence="2" id="KW-1185">Reference proteome</keyword>
<dbReference type="STRING" id="633440.SAMN05421869_13947"/>
<name>A0A1G9RT83_9ACTN</name>
<dbReference type="NCBIfam" id="TIGR04141">
    <property type="entry name" value="TIGR04141 family sporadically distributed protein"/>
    <property type="match status" value="1"/>
</dbReference>
<protein>
    <submittedName>
        <fullName evidence="1">Sporadically distributed protein, TIGR04141 family</fullName>
    </submittedName>
</protein>
<organism evidence="1 2">
    <name type="scientific">Nonomuraea jiangxiensis</name>
    <dbReference type="NCBI Taxonomy" id="633440"/>
    <lineage>
        <taxon>Bacteria</taxon>
        <taxon>Bacillati</taxon>
        <taxon>Actinomycetota</taxon>
        <taxon>Actinomycetes</taxon>
        <taxon>Streptosporangiales</taxon>
        <taxon>Streptosporangiaceae</taxon>
        <taxon>Nonomuraea</taxon>
    </lineage>
</organism>